<keyword evidence="4" id="KW-1185">Reference proteome</keyword>
<feature type="compositionally biased region" description="Basic and acidic residues" evidence="1">
    <location>
        <begin position="280"/>
        <end position="289"/>
    </location>
</feature>
<reference evidence="3 4" key="1">
    <citation type="submission" date="2014-11" db="EMBL/GenBank/DDBJ databases">
        <title>Genetic blueprint of the zoonotic pathogen Toxocara canis.</title>
        <authorList>
            <person name="Zhu X.-Q."/>
            <person name="Korhonen P.K."/>
            <person name="Cai H."/>
            <person name="Young N.D."/>
            <person name="Nejsum P."/>
            <person name="von Samson-Himmelstjerna G."/>
            <person name="Boag P.R."/>
            <person name="Tan P."/>
            <person name="Li Q."/>
            <person name="Min J."/>
            <person name="Yang Y."/>
            <person name="Wang X."/>
            <person name="Fang X."/>
            <person name="Hall R.S."/>
            <person name="Hofmann A."/>
            <person name="Sternberg P.W."/>
            <person name="Jex A.R."/>
            <person name="Gasser R.B."/>
        </authorList>
    </citation>
    <scope>NUCLEOTIDE SEQUENCE [LARGE SCALE GENOMIC DNA]</scope>
    <source>
        <strain evidence="3">PN_DK_2014</strain>
    </source>
</reference>
<evidence type="ECO:0000256" key="2">
    <source>
        <dbReference type="SAM" id="Phobius"/>
    </source>
</evidence>
<feature type="region of interest" description="Disordered" evidence="1">
    <location>
        <begin position="275"/>
        <end position="319"/>
    </location>
</feature>
<dbReference type="AlphaFoldDB" id="A0A0B2W264"/>
<gene>
    <name evidence="3" type="ORF">Tcan_08638</name>
</gene>
<dbReference type="Proteomes" id="UP000031036">
    <property type="component" value="Unassembled WGS sequence"/>
</dbReference>
<feature type="transmembrane region" description="Helical" evidence="2">
    <location>
        <begin position="153"/>
        <end position="175"/>
    </location>
</feature>
<name>A0A0B2W264_TOXCA</name>
<comment type="caution">
    <text evidence="3">The sequence shown here is derived from an EMBL/GenBank/DDBJ whole genome shotgun (WGS) entry which is preliminary data.</text>
</comment>
<dbReference type="STRING" id="6265.A0A0B2W264"/>
<accession>A0A0B2W264</accession>
<sequence>MYLVTKNYQLRFANSIAAIPWLKVQVSDSFPDGKGYMKKTETKKDGAIKGPRRSGADPHVQPQQPEPNSDHSRSYKGTKCGLVQRPEEVALQRPWVLETIDRNSQTWWQAPEEKSAAESVRDEVEEIVEAAGEIIDRTSAMLAKKLEDIALHWRWITVAATAMAIAVGCVAVVFFCPQYTLCLLRCSVVRCRHMKRRTMESTSREAEILRNSRDFEPIWIPPANIEGRGSVAIRESYRNDSLNVLTTKNYQLRFANSIAAIRWLKVQVSDSFPAGKGYMRKTETKKDGAIKGPRRSGAAPHVQPQQPEPNSDHSRSYKGTKCGLVQRPEEVALQRPVYSTFAI</sequence>
<evidence type="ECO:0000313" key="4">
    <source>
        <dbReference type="Proteomes" id="UP000031036"/>
    </source>
</evidence>
<keyword evidence="2" id="KW-0472">Membrane</keyword>
<organism evidence="3 4">
    <name type="scientific">Toxocara canis</name>
    <name type="common">Canine roundworm</name>
    <dbReference type="NCBI Taxonomy" id="6265"/>
    <lineage>
        <taxon>Eukaryota</taxon>
        <taxon>Metazoa</taxon>
        <taxon>Ecdysozoa</taxon>
        <taxon>Nematoda</taxon>
        <taxon>Chromadorea</taxon>
        <taxon>Rhabditida</taxon>
        <taxon>Spirurina</taxon>
        <taxon>Ascaridomorpha</taxon>
        <taxon>Ascaridoidea</taxon>
        <taxon>Toxocaridae</taxon>
        <taxon>Toxocara</taxon>
    </lineage>
</organism>
<feature type="region of interest" description="Disordered" evidence="1">
    <location>
        <begin position="32"/>
        <end position="77"/>
    </location>
</feature>
<evidence type="ECO:0000313" key="3">
    <source>
        <dbReference type="EMBL" id="KHN88103.1"/>
    </source>
</evidence>
<dbReference type="EMBL" id="JPKZ01000269">
    <property type="protein sequence ID" value="KHN88103.1"/>
    <property type="molecule type" value="Genomic_DNA"/>
</dbReference>
<keyword evidence="2" id="KW-1133">Transmembrane helix</keyword>
<evidence type="ECO:0000256" key="1">
    <source>
        <dbReference type="SAM" id="MobiDB-lite"/>
    </source>
</evidence>
<protein>
    <submittedName>
        <fullName evidence="3">Uncharacterized protein</fullName>
    </submittedName>
</protein>
<feature type="compositionally biased region" description="Basic and acidic residues" evidence="1">
    <location>
        <begin position="38"/>
        <end position="47"/>
    </location>
</feature>
<keyword evidence="2" id="KW-0812">Transmembrane</keyword>
<proteinExistence type="predicted"/>